<dbReference type="PANTHER" id="PTHR14386:SF2">
    <property type="entry name" value="PROTEIN FAM204A"/>
    <property type="match status" value="1"/>
</dbReference>
<evidence type="ECO:0000313" key="2">
    <source>
        <dbReference type="EMBL" id="CAH3014528.1"/>
    </source>
</evidence>
<sequence length="288" mass="33878">MYSSVPPPNQDSSVAKKDGEKDEKNPPRGISKEMWEKFQHLKERRIKFSKTSTAKRIKDIKKKVTNPANDEELAILRDRDVVHQVSKKKKVDSSQQQEKQHLLKLYKKLTSCARVRETSQKTVVSLFSWSVKQNARDTQMPMCVTEGARRERHDKREFKTILSLLNNRSKATKDSERRWTELRQYMEPDNHISVPGPSEDSIYKKPSIKDQIEESLEAAVRERRFEVAEGLNKKLMEHNFAVKVAEAVECRDYAKRKAVDEERTKKRKRSRPYWAFEQKARWESKGNM</sequence>
<evidence type="ECO:0008006" key="4">
    <source>
        <dbReference type="Google" id="ProtNLM"/>
    </source>
</evidence>
<feature type="compositionally biased region" description="Basic and acidic residues" evidence="1">
    <location>
        <begin position="14"/>
        <end position="34"/>
    </location>
</feature>
<organism evidence="2 3">
    <name type="scientific">Porites evermanni</name>
    <dbReference type="NCBI Taxonomy" id="104178"/>
    <lineage>
        <taxon>Eukaryota</taxon>
        <taxon>Metazoa</taxon>
        <taxon>Cnidaria</taxon>
        <taxon>Anthozoa</taxon>
        <taxon>Hexacorallia</taxon>
        <taxon>Scleractinia</taxon>
        <taxon>Fungiina</taxon>
        <taxon>Poritidae</taxon>
        <taxon>Porites</taxon>
    </lineage>
</organism>
<dbReference type="PANTHER" id="PTHR14386">
    <property type="entry name" value="PROTEIN FAM204A"/>
    <property type="match status" value="1"/>
</dbReference>
<gene>
    <name evidence="2" type="ORF">PEVE_00001719</name>
</gene>
<feature type="region of interest" description="Disordered" evidence="1">
    <location>
        <begin position="1"/>
        <end position="34"/>
    </location>
</feature>
<name>A0ABN8LEJ2_9CNID</name>
<dbReference type="EMBL" id="CALNXI010000011">
    <property type="protein sequence ID" value="CAH3014528.1"/>
    <property type="molecule type" value="Genomic_DNA"/>
</dbReference>
<accession>A0ABN8LEJ2</accession>
<protein>
    <recommendedName>
        <fullName evidence="4">Protein FAM204A</fullName>
    </recommendedName>
</protein>
<keyword evidence="3" id="KW-1185">Reference proteome</keyword>
<evidence type="ECO:0000256" key="1">
    <source>
        <dbReference type="SAM" id="MobiDB-lite"/>
    </source>
</evidence>
<comment type="caution">
    <text evidence="2">The sequence shown here is derived from an EMBL/GenBank/DDBJ whole genome shotgun (WGS) entry which is preliminary data.</text>
</comment>
<evidence type="ECO:0000313" key="3">
    <source>
        <dbReference type="Proteomes" id="UP001159427"/>
    </source>
</evidence>
<reference evidence="2 3" key="1">
    <citation type="submission" date="2022-05" db="EMBL/GenBank/DDBJ databases">
        <authorList>
            <consortium name="Genoscope - CEA"/>
            <person name="William W."/>
        </authorList>
    </citation>
    <scope>NUCLEOTIDE SEQUENCE [LARGE SCALE GENOMIC DNA]</scope>
</reference>
<dbReference type="InterPro" id="IPR037690">
    <property type="entry name" value="FAM204A"/>
</dbReference>
<proteinExistence type="predicted"/>
<dbReference type="Proteomes" id="UP001159427">
    <property type="component" value="Unassembled WGS sequence"/>
</dbReference>